<evidence type="ECO:0000256" key="1">
    <source>
        <dbReference type="ARBA" id="ARBA00022491"/>
    </source>
</evidence>
<dbReference type="PROSITE" id="PS00894">
    <property type="entry name" value="HTH_DEOR_1"/>
    <property type="match status" value="1"/>
</dbReference>
<dbReference type="Proteomes" id="UP000295334">
    <property type="component" value="Unassembled WGS sequence"/>
</dbReference>
<dbReference type="InterPro" id="IPR018356">
    <property type="entry name" value="Tscrpt_reg_HTH_DeoR_CS"/>
</dbReference>
<protein>
    <submittedName>
        <fullName evidence="6">DeoR/GlpR transcriptional regulator</fullName>
    </submittedName>
</protein>
<dbReference type="SUPFAM" id="SSF100950">
    <property type="entry name" value="NagB/RpiA/CoA transferase-like"/>
    <property type="match status" value="1"/>
</dbReference>
<gene>
    <name evidence="6" type="ORF">EPD60_04825</name>
</gene>
<evidence type="ECO:0000256" key="3">
    <source>
        <dbReference type="ARBA" id="ARBA00023125"/>
    </source>
</evidence>
<reference evidence="6 7" key="1">
    <citation type="submission" date="2019-03" db="EMBL/GenBank/DDBJ databases">
        <authorList>
            <person name="Kim M.K.M."/>
        </authorList>
    </citation>
    <scope>NUCLEOTIDE SEQUENCE [LARGE SCALE GENOMIC DNA]</scope>
    <source>
        <strain evidence="6 7">17J68-12</strain>
    </source>
</reference>
<dbReference type="PANTHER" id="PTHR30363:SF4">
    <property type="entry name" value="GLYCEROL-3-PHOSPHATE REGULON REPRESSOR"/>
    <property type="match status" value="1"/>
</dbReference>
<feature type="domain" description="HTH deoR-type" evidence="5">
    <location>
        <begin position="3"/>
        <end position="58"/>
    </location>
</feature>
<dbReference type="OrthoDB" id="9798651at2"/>
<evidence type="ECO:0000256" key="4">
    <source>
        <dbReference type="ARBA" id="ARBA00023163"/>
    </source>
</evidence>
<dbReference type="AlphaFoldDB" id="A0A4R1BJY7"/>
<dbReference type="InterPro" id="IPR014036">
    <property type="entry name" value="DeoR-like_C"/>
</dbReference>
<dbReference type="EMBL" id="SJZI01000008">
    <property type="protein sequence ID" value="TCJ17518.1"/>
    <property type="molecule type" value="Genomic_DNA"/>
</dbReference>
<dbReference type="InterPro" id="IPR037171">
    <property type="entry name" value="NagB/RpiA_transferase-like"/>
</dbReference>
<dbReference type="GO" id="GO:0003700">
    <property type="term" value="F:DNA-binding transcription factor activity"/>
    <property type="evidence" value="ECO:0007669"/>
    <property type="project" value="InterPro"/>
</dbReference>
<dbReference type="SUPFAM" id="SSF46785">
    <property type="entry name" value="Winged helix' DNA-binding domain"/>
    <property type="match status" value="1"/>
</dbReference>
<evidence type="ECO:0000256" key="2">
    <source>
        <dbReference type="ARBA" id="ARBA00023015"/>
    </source>
</evidence>
<accession>A0A4R1BJY7</accession>
<dbReference type="Gene3D" id="1.10.10.10">
    <property type="entry name" value="Winged helix-like DNA-binding domain superfamily/Winged helix DNA-binding domain"/>
    <property type="match status" value="1"/>
</dbReference>
<sequence length="248" mass="27571">MLKRERQEFIIHQLRLHNKVLSADLSQKMSVSEDTIRRDLQELADMGKIIKVHGGALAPSFRPVLQSHDIYSLEKKQVIAQKAVRLLRDGMFVFSGGGSTVVELARSLPEGLRATFITASLPVAFEYLRHPGIEVIFIGDRISRTAQMAVGGDALNRIRSFNADLCILGTNALDLHHGLTDNDLEVAQVKRAMIERSARVVSLSIAEKIGTVQNIQVCPLERINTLITELPPADPRLRFFREAGCNVL</sequence>
<keyword evidence="3" id="KW-0238">DNA-binding</keyword>
<dbReference type="RefSeq" id="WP_131447403.1">
    <property type="nucleotide sequence ID" value="NZ_SJZI01000008.1"/>
</dbReference>
<dbReference type="Pfam" id="PF08220">
    <property type="entry name" value="HTH_DeoR"/>
    <property type="match status" value="1"/>
</dbReference>
<keyword evidence="7" id="KW-1185">Reference proteome</keyword>
<dbReference type="SMART" id="SM00420">
    <property type="entry name" value="HTH_DEOR"/>
    <property type="match status" value="1"/>
</dbReference>
<evidence type="ECO:0000313" key="6">
    <source>
        <dbReference type="EMBL" id="TCJ17518.1"/>
    </source>
</evidence>
<dbReference type="GO" id="GO:0003677">
    <property type="term" value="F:DNA binding"/>
    <property type="evidence" value="ECO:0007669"/>
    <property type="project" value="UniProtKB-KW"/>
</dbReference>
<organism evidence="6 7">
    <name type="scientific">Flaviaesturariibacter flavus</name>
    <dbReference type="NCBI Taxonomy" id="2502780"/>
    <lineage>
        <taxon>Bacteria</taxon>
        <taxon>Pseudomonadati</taxon>
        <taxon>Bacteroidota</taxon>
        <taxon>Chitinophagia</taxon>
        <taxon>Chitinophagales</taxon>
        <taxon>Chitinophagaceae</taxon>
        <taxon>Flaviaestuariibacter</taxon>
    </lineage>
</organism>
<dbReference type="InterPro" id="IPR036390">
    <property type="entry name" value="WH_DNA-bd_sf"/>
</dbReference>
<keyword evidence="2" id="KW-0805">Transcription regulation</keyword>
<comment type="caution">
    <text evidence="6">The sequence shown here is derived from an EMBL/GenBank/DDBJ whole genome shotgun (WGS) entry which is preliminary data.</text>
</comment>
<keyword evidence="1" id="KW-0678">Repressor</keyword>
<name>A0A4R1BJY7_9BACT</name>
<dbReference type="InterPro" id="IPR001034">
    <property type="entry name" value="DeoR_HTH"/>
</dbReference>
<dbReference type="PRINTS" id="PR00037">
    <property type="entry name" value="HTHLACR"/>
</dbReference>
<dbReference type="Pfam" id="PF00455">
    <property type="entry name" value="DeoRC"/>
    <property type="match status" value="1"/>
</dbReference>
<evidence type="ECO:0000259" key="5">
    <source>
        <dbReference type="PROSITE" id="PS51000"/>
    </source>
</evidence>
<dbReference type="Gene3D" id="3.40.50.1360">
    <property type="match status" value="1"/>
</dbReference>
<evidence type="ECO:0000313" key="7">
    <source>
        <dbReference type="Proteomes" id="UP000295334"/>
    </source>
</evidence>
<proteinExistence type="predicted"/>
<keyword evidence="4" id="KW-0804">Transcription</keyword>
<dbReference type="PANTHER" id="PTHR30363">
    <property type="entry name" value="HTH-TYPE TRANSCRIPTIONAL REGULATOR SRLR-RELATED"/>
    <property type="match status" value="1"/>
</dbReference>
<dbReference type="InterPro" id="IPR050313">
    <property type="entry name" value="Carb_Metab_HTH_regulators"/>
</dbReference>
<dbReference type="PROSITE" id="PS51000">
    <property type="entry name" value="HTH_DEOR_2"/>
    <property type="match status" value="1"/>
</dbReference>
<dbReference type="SMART" id="SM01134">
    <property type="entry name" value="DeoRC"/>
    <property type="match status" value="1"/>
</dbReference>
<dbReference type="InterPro" id="IPR036388">
    <property type="entry name" value="WH-like_DNA-bd_sf"/>
</dbReference>